<accession>A0A5K1JSX0</accession>
<dbReference type="InterPro" id="IPR012308">
    <property type="entry name" value="DNA_ligase_ATP-dep_N"/>
</dbReference>
<dbReference type="GO" id="GO:0006303">
    <property type="term" value="P:double-strand break repair via nonhomologous end joining"/>
    <property type="evidence" value="ECO:0007669"/>
    <property type="project" value="TreeGrafter"/>
</dbReference>
<dbReference type="Gene3D" id="1.10.3260.10">
    <property type="entry name" value="DNA ligase, ATP-dependent, N-terminal domain"/>
    <property type="match status" value="1"/>
</dbReference>
<dbReference type="AlphaFoldDB" id="A0A5K1JSX0"/>
<evidence type="ECO:0000256" key="1">
    <source>
        <dbReference type="ARBA" id="ARBA00022598"/>
    </source>
</evidence>
<gene>
    <name evidence="4" type="primary">Q9P304</name>
</gene>
<protein>
    <submittedName>
        <fullName evidence="4">Alcohol oxidase</fullName>
    </submittedName>
</protein>
<dbReference type="InterPro" id="IPR036599">
    <property type="entry name" value="DNA_ligase_N_sf"/>
</dbReference>
<dbReference type="GO" id="GO:0005524">
    <property type="term" value="F:ATP binding"/>
    <property type="evidence" value="ECO:0007669"/>
    <property type="project" value="InterPro"/>
</dbReference>
<dbReference type="GO" id="GO:0003677">
    <property type="term" value="F:DNA binding"/>
    <property type="evidence" value="ECO:0007669"/>
    <property type="project" value="InterPro"/>
</dbReference>
<feature type="region of interest" description="Disordered" evidence="2">
    <location>
        <begin position="1"/>
        <end position="43"/>
    </location>
</feature>
<feature type="domain" description="DNA ligase ATP-dependent N-terminal" evidence="3">
    <location>
        <begin position="45"/>
        <end position="207"/>
    </location>
</feature>
<dbReference type="SUPFAM" id="SSF117018">
    <property type="entry name" value="ATP-dependent DNA ligase DNA-binding domain"/>
    <property type="match status" value="1"/>
</dbReference>
<dbReference type="GO" id="GO:0032807">
    <property type="term" value="C:DNA ligase IV complex"/>
    <property type="evidence" value="ECO:0007669"/>
    <property type="project" value="TreeGrafter"/>
</dbReference>
<organism evidence="4">
    <name type="scientific">Ganoderma boninense</name>
    <dbReference type="NCBI Taxonomy" id="34458"/>
    <lineage>
        <taxon>Eukaryota</taxon>
        <taxon>Fungi</taxon>
        <taxon>Dikarya</taxon>
        <taxon>Basidiomycota</taxon>
        <taxon>Agaricomycotina</taxon>
        <taxon>Agaricomycetes</taxon>
        <taxon>Polyporales</taxon>
        <taxon>Polyporaceae</taxon>
        <taxon>Ganoderma</taxon>
    </lineage>
</organism>
<dbReference type="GO" id="GO:0006297">
    <property type="term" value="P:nucleotide-excision repair, DNA gap filling"/>
    <property type="evidence" value="ECO:0007669"/>
    <property type="project" value="TreeGrafter"/>
</dbReference>
<evidence type="ECO:0000313" key="4">
    <source>
        <dbReference type="EMBL" id="VWO94680.1"/>
    </source>
</evidence>
<name>A0A5K1JSX0_9APHY</name>
<sequence>MQPTPAPSSPSRDSPPLRQSSPDAAVVEDHPVEYPDPPQNNGSAPFHVLAALFDRLQNERKPDKRRKLLASWFNKDRERAVYGLKEKNLAKAYIKLIPLGRHDPDAVRLLNWKKPTDKYKTSGDFPTVLYEVVNKRSSVVEGSLTIDDVNEYLDQIAQNMGKSDVQSKILQRIYNRSTPEEQRWIVRIILKDMIISVKENTVFGVFHPDAYDLFNTCSDLKKVAWELYDPHRRLNDEDKAVQLFRAFAPMLCKL</sequence>
<dbReference type="GO" id="GO:0006310">
    <property type="term" value="P:DNA recombination"/>
    <property type="evidence" value="ECO:0007669"/>
    <property type="project" value="InterPro"/>
</dbReference>
<evidence type="ECO:0000256" key="2">
    <source>
        <dbReference type="SAM" id="MobiDB-lite"/>
    </source>
</evidence>
<keyword evidence="1" id="KW-0436">Ligase</keyword>
<feature type="unsure residue" description="I or L" evidence="4">
    <location>
        <position position="254"/>
    </location>
</feature>
<dbReference type="GO" id="GO:0003910">
    <property type="term" value="F:DNA ligase (ATP) activity"/>
    <property type="evidence" value="ECO:0007669"/>
    <property type="project" value="InterPro"/>
</dbReference>
<dbReference type="PANTHER" id="PTHR45997:SF1">
    <property type="entry name" value="DNA LIGASE 4"/>
    <property type="match status" value="1"/>
</dbReference>
<evidence type="ECO:0000259" key="3">
    <source>
        <dbReference type="Pfam" id="PF04675"/>
    </source>
</evidence>
<dbReference type="InterPro" id="IPR029710">
    <property type="entry name" value="LIG4"/>
</dbReference>
<feature type="compositionally biased region" description="Low complexity" evidence="2">
    <location>
        <begin position="9"/>
        <end position="22"/>
    </location>
</feature>
<proteinExistence type="predicted"/>
<dbReference type="PANTHER" id="PTHR45997">
    <property type="entry name" value="DNA LIGASE 4"/>
    <property type="match status" value="1"/>
</dbReference>
<dbReference type="Pfam" id="PF04675">
    <property type="entry name" value="DNA_ligase_A_N"/>
    <property type="match status" value="1"/>
</dbReference>
<dbReference type="EMBL" id="LR724145">
    <property type="protein sequence ID" value="VWO94680.1"/>
    <property type="molecule type" value="Genomic_DNA"/>
</dbReference>
<reference evidence="4" key="1">
    <citation type="submission" date="2019-10" db="EMBL/GenBank/DDBJ databases">
        <authorList>
            <person name="Nor Muhammad N."/>
        </authorList>
    </citation>
    <scope>NUCLEOTIDE SEQUENCE</scope>
</reference>